<dbReference type="InterPro" id="IPR000182">
    <property type="entry name" value="GNAT_dom"/>
</dbReference>
<dbReference type="EMBL" id="QKWH01000011">
    <property type="protein sequence ID" value="PZR52317.1"/>
    <property type="molecule type" value="Genomic_DNA"/>
</dbReference>
<gene>
    <name evidence="2" type="ORF">DNL40_12365</name>
</gene>
<dbReference type="PANTHER" id="PTHR43072">
    <property type="entry name" value="N-ACETYLTRANSFERASE"/>
    <property type="match status" value="1"/>
</dbReference>
<comment type="caution">
    <text evidence="2">The sequence shown here is derived from an EMBL/GenBank/DDBJ whole genome shotgun (WGS) entry which is preliminary data.</text>
</comment>
<dbReference type="PANTHER" id="PTHR43072:SF8">
    <property type="entry name" value="ACYLTRANSFERASE FABY-RELATED"/>
    <property type="match status" value="1"/>
</dbReference>
<accession>A0A2W5WLW8</accession>
<dbReference type="SUPFAM" id="SSF55729">
    <property type="entry name" value="Acyl-CoA N-acyltransferases (Nat)"/>
    <property type="match status" value="1"/>
</dbReference>
<dbReference type="PROSITE" id="PS51186">
    <property type="entry name" value="GNAT"/>
    <property type="match status" value="1"/>
</dbReference>
<dbReference type="InterPro" id="IPR016181">
    <property type="entry name" value="Acyl_CoA_acyltransferase"/>
</dbReference>
<dbReference type="Pfam" id="PF13420">
    <property type="entry name" value="Acetyltransf_4"/>
    <property type="match status" value="1"/>
</dbReference>
<evidence type="ECO:0000259" key="1">
    <source>
        <dbReference type="PROSITE" id="PS51186"/>
    </source>
</evidence>
<dbReference type="RefSeq" id="WP_111251661.1">
    <property type="nucleotide sequence ID" value="NZ_QKWH01000011.1"/>
</dbReference>
<organism evidence="2 3">
    <name type="scientific">Xylanimonas oleitrophica</name>
    <dbReference type="NCBI Taxonomy" id="2607479"/>
    <lineage>
        <taxon>Bacteria</taxon>
        <taxon>Bacillati</taxon>
        <taxon>Actinomycetota</taxon>
        <taxon>Actinomycetes</taxon>
        <taxon>Micrococcales</taxon>
        <taxon>Promicromonosporaceae</taxon>
        <taxon>Xylanimonas</taxon>
    </lineage>
</organism>
<dbReference type="AlphaFoldDB" id="A0A2W5WLW8"/>
<proteinExistence type="predicted"/>
<dbReference type="CDD" id="cd04301">
    <property type="entry name" value="NAT_SF"/>
    <property type="match status" value="1"/>
</dbReference>
<reference evidence="2 3" key="1">
    <citation type="submission" date="2018-06" db="EMBL/GenBank/DDBJ databases">
        <title>Whole genome sequencing of a novel hydrocarbon degrading bacterial strain, PW21 isolated from oil contaminated produced water sample.</title>
        <authorList>
            <person name="Nagkirti P."/>
            <person name="Shaikh A."/>
            <person name="Gowdaman V."/>
            <person name="Engineer A.E."/>
            <person name="Dagar S."/>
            <person name="Dhakephalkar P.K."/>
        </authorList>
    </citation>
    <scope>NUCLEOTIDE SEQUENCE [LARGE SCALE GENOMIC DNA]</scope>
    <source>
        <strain evidence="2 3">PW21</strain>
    </source>
</reference>
<feature type="domain" description="N-acetyltransferase" evidence="1">
    <location>
        <begin position="5"/>
        <end position="173"/>
    </location>
</feature>
<sequence>MSSSTTVRDARLDPAGLAADAAACAAVYFPYVTGTAATFEEVPPSGAQMAQRVEAYAASHAWLLAEADGMVLGYAYGSSYRPRPAYRWTAEVSVYLAVDAPRRTGAGRALYAALLERLAQRGYRTAIAGITLPNDASVGLHQAFGFTEVGVERHVGWKLGAWHDLLRMQRTLAPDTEPPGSAPAEPA</sequence>
<dbReference type="Proteomes" id="UP000248783">
    <property type="component" value="Unassembled WGS sequence"/>
</dbReference>
<name>A0A2W5WLW8_9MICO</name>
<protein>
    <submittedName>
        <fullName evidence="2">GNAT family N-acetyltransferase</fullName>
    </submittedName>
</protein>
<evidence type="ECO:0000313" key="2">
    <source>
        <dbReference type="EMBL" id="PZR52317.1"/>
    </source>
</evidence>
<dbReference type="Gene3D" id="3.40.630.30">
    <property type="match status" value="1"/>
</dbReference>
<evidence type="ECO:0000313" key="3">
    <source>
        <dbReference type="Proteomes" id="UP000248783"/>
    </source>
</evidence>
<keyword evidence="3" id="KW-1185">Reference proteome</keyword>
<keyword evidence="2" id="KW-0808">Transferase</keyword>
<dbReference type="GO" id="GO:0016747">
    <property type="term" value="F:acyltransferase activity, transferring groups other than amino-acyl groups"/>
    <property type="evidence" value="ECO:0007669"/>
    <property type="project" value="InterPro"/>
</dbReference>